<organism evidence="2 3">
    <name type="scientific">Vespula vulgaris</name>
    <name type="common">Yellow jacket</name>
    <name type="synonym">Wasp</name>
    <dbReference type="NCBI Taxonomy" id="7454"/>
    <lineage>
        <taxon>Eukaryota</taxon>
        <taxon>Metazoa</taxon>
        <taxon>Ecdysozoa</taxon>
        <taxon>Arthropoda</taxon>
        <taxon>Hexapoda</taxon>
        <taxon>Insecta</taxon>
        <taxon>Pterygota</taxon>
        <taxon>Neoptera</taxon>
        <taxon>Endopterygota</taxon>
        <taxon>Hymenoptera</taxon>
        <taxon>Apocrita</taxon>
        <taxon>Aculeata</taxon>
        <taxon>Vespoidea</taxon>
        <taxon>Vespidae</taxon>
        <taxon>Vespinae</taxon>
        <taxon>Vespula</taxon>
    </lineage>
</organism>
<dbReference type="Proteomes" id="UP000614350">
    <property type="component" value="Unassembled WGS sequence"/>
</dbReference>
<evidence type="ECO:0000256" key="1">
    <source>
        <dbReference type="SAM" id="MobiDB-lite"/>
    </source>
</evidence>
<feature type="region of interest" description="Disordered" evidence="1">
    <location>
        <begin position="58"/>
        <end position="122"/>
    </location>
</feature>
<name>A0A834KU07_VESVU</name>
<feature type="compositionally biased region" description="Low complexity" evidence="1">
    <location>
        <begin position="99"/>
        <end position="122"/>
    </location>
</feature>
<proteinExistence type="predicted"/>
<dbReference type="AlphaFoldDB" id="A0A834KU07"/>
<gene>
    <name evidence="2" type="ORF">HZH66_000180</name>
</gene>
<feature type="compositionally biased region" description="Pro residues" evidence="1">
    <location>
        <begin position="65"/>
        <end position="87"/>
    </location>
</feature>
<sequence>MGWQTKVKCHTPKCQDSIPLIDWYPLTTGAKMDYTAFVSFVDDIHLLKQQCTLEETELPMRKFSYPPPPSSPSPLPLPPPSTSPLPPYEEEEEEEEASIRSSRNSSSSSSSSSSNGTSSSIS</sequence>
<reference evidence="2" key="1">
    <citation type="journal article" date="2020" name="G3 (Bethesda)">
        <title>High-Quality Assemblies for Three Invasive Social Wasps from the &lt;i&gt;Vespula&lt;/i&gt; Genus.</title>
        <authorList>
            <person name="Harrop T.W.R."/>
            <person name="Guhlin J."/>
            <person name="McLaughlin G.M."/>
            <person name="Permina E."/>
            <person name="Stockwell P."/>
            <person name="Gilligan J."/>
            <person name="Le Lec M.F."/>
            <person name="Gruber M.A.M."/>
            <person name="Quinn O."/>
            <person name="Lovegrove M."/>
            <person name="Duncan E.J."/>
            <person name="Remnant E.J."/>
            <person name="Van Eeckhoven J."/>
            <person name="Graham B."/>
            <person name="Knapp R.A."/>
            <person name="Langford K.W."/>
            <person name="Kronenberg Z."/>
            <person name="Press M.O."/>
            <person name="Eacker S.M."/>
            <person name="Wilson-Rankin E.E."/>
            <person name="Purcell J."/>
            <person name="Lester P.J."/>
            <person name="Dearden P.K."/>
        </authorList>
    </citation>
    <scope>NUCLEOTIDE SEQUENCE</scope>
    <source>
        <strain evidence="2">Marl-1</strain>
    </source>
</reference>
<evidence type="ECO:0000313" key="3">
    <source>
        <dbReference type="Proteomes" id="UP000614350"/>
    </source>
</evidence>
<keyword evidence="3" id="KW-1185">Reference proteome</keyword>
<dbReference type="EMBL" id="JACSEA010000001">
    <property type="protein sequence ID" value="KAF7411284.1"/>
    <property type="molecule type" value="Genomic_DNA"/>
</dbReference>
<protein>
    <submittedName>
        <fullName evidence="2">Uncharacterized protein</fullName>
    </submittedName>
</protein>
<comment type="caution">
    <text evidence="2">The sequence shown here is derived from an EMBL/GenBank/DDBJ whole genome shotgun (WGS) entry which is preliminary data.</text>
</comment>
<evidence type="ECO:0000313" key="2">
    <source>
        <dbReference type="EMBL" id="KAF7411284.1"/>
    </source>
</evidence>
<accession>A0A834KU07</accession>